<name>A0ABS2QHP1_9BACI</name>
<dbReference type="RefSeq" id="WP_204540745.1">
    <property type="nucleotide sequence ID" value="NZ_JAFBFI010000005.1"/>
</dbReference>
<dbReference type="InterPro" id="IPR011583">
    <property type="entry name" value="Chitinase_II/V-like_cat"/>
</dbReference>
<keyword evidence="4" id="KW-0119">Carbohydrate metabolism</keyword>
<keyword evidence="11" id="KW-1185">Reference proteome</keyword>
<evidence type="ECO:0000259" key="9">
    <source>
        <dbReference type="PROSITE" id="PS51910"/>
    </source>
</evidence>
<sequence length="408" mass="45716">MKKSLKKLAFLVFCLFVLPISAFAEKPSNQDLDDNKKIIAYFPSWNIYGRDFQVKDIDAAKITHINYAFANIQDGKMVLGDPWADVQISFPGDEQSPVKGNFGQLIQLKKENPHLKTLISVGGWSWSGGFSDAALTTESREKFANSAVKFLRDYQFDGVDLDWEYPVSGGLETNITRPEDKKNYTLLLKEIRRELDKAGKKDNKHYLLTIAGGASSSFVANTELSKIAKYTDFINIMTYDFHGSWEKVSGHNAPLYADPLDPSEGLNGDSAVKRYLEAGVPSSEIVLGIPFYGKGWTGCENNENGEYQTCTGPSIEGTWEPSIFDYTDIEQNYLNRDGYNSFWNDRAKVPFLFNPSTGTFITYENEKSIGYKADYITDNQLGGAMIWEISGDRNLTLLSALSGRVLNQ</sequence>
<dbReference type="SMART" id="SM00636">
    <property type="entry name" value="Glyco_18"/>
    <property type="match status" value="1"/>
</dbReference>
<evidence type="ECO:0000256" key="3">
    <source>
        <dbReference type="ARBA" id="ARBA00022801"/>
    </source>
</evidence>
<dbReference type="SUPFAM" id="SSF54556">
    <property type="entry name" value="Chitinase insertion domain"/>
    <property type="match status" value="1"/>
</dbReference>
<evidence type="ECO:0000256" key="4">
    <source>
        <dbReference type="ARBA" id="ARBA00023024"/>
    </source>
</evidence>
<dbReference type="GO" id="GO:0008843">
    <property type="term" value="F:endochitinase activity"/>
    <property type="evidence" value="ECO:0007669"/>
    <property type="project" value="UniProtKB-EC"/>
</dbReference>
<comment type="caution">
    <text evidence="10">The sequence shown here is derived from an EMBL/GenBank/DDBJ whole genome shotgun (WGS) entry which is preliminary data.</text>
</comment>
<comment type="similarity">
    <text evidence="7">Belongs to the glycosyl hydrolase 18 family.</text>
</comment>
<evidence type="ECO:0000313" key="11">
    <source>
        <dbReference type="Proteomes" id="UP000823486"/>
    </source>
</evidence>
<keyword evidence="3 6" id="KW-0378">Hydrolase</keyword>
<dbReference type="Proteomes" id="UP000823486">
    <property type="component" value="Unassembled WGS sequence"/>
</dbReference>
<keyword evidence="4" id="KW-0146">Chitin degradation</keyword>
<evidence type="ECO:0000256" key="1">
    <source>
        <dbReference type="ARBA" id="ARBA00000822"/>
    </source>
</evidence>
<evidence type="ECO:0000256" key="5">
    <source>
        <dbReference type="ARBA" id="ARBA00023295"/>
    </source>
</evidence>
<dbReference type="PROSITE" id="PS51910">
    <property type="entry name" value="GH18_2"/>
    <property type="match status" value="1"/>
</dbReference>
<dbReference type="PROSITE" id="PS01095">
    <property type="entry name" value="GH18_1"/>
    <property type="match status" value="1"/>
</dbReference>
<dbReference type="PANTHER" id="PTHR11177">
    <property type="entry name" value="CHITINASE"/>
    <property type="match status" value="1"/>
</dbReference>
<dbReference type="PANTHER" id="PTHR11177:SF317">
    <property type="entry name" value="CHITINASE 12-RELATED"/>
    <property type="match status" value="1"/>
</dbReference>
<organism evidence="10 11">
    <name type="scientific">Peribacillus deserti</name>
    <dbReference type="NCBI Taxonomy" id="673318"/>
    <lineage>
        <taxon>Bacteria</taxon>
        <taxon>Bacillati</taxon>
        <taxon>Bacillota</taxon>
        <taxon>Bacilli</taxon>
        <taxon>Bacillales</taxon>
        <taxon>Bacillaceae</taxon>
        <taxon>Peribacillus</taxon>
    </lineage>
</organism>
<dbReference type="SUPFAM" id="SSF51445">
    <property type="entry name" value="(Trans)glycosidases"/>
    <property type="match status" value="1"/>
</dbReference>
<feature type="domain" description="GH18" evidence="9">
    <location>
        <begin position="36"/>
        <end position="408"/>
    </location>
</feature>
<keyword evidence="8" id="KW-0732">Signal</keyword>
<feature type="chain" id="PRO_5045323216" description="chitinase" evidence="8">
    <location>
        <begin position="25"/>
        <end position="408"/>
    </location>
</feature>
<gene>
    <name evidence="10" type="ORF">JOC77_001460</name>
</gene>
<evidence type="ECO:0000256" key="6">
    <source>
        <dbReference type="RuleBase" id="RU000489"/>
    </source>
</evidence>
<dbReference type="Gene3D" id="3.10.50.10">
    <property type="match status" value="1"/>
</dbReference>
<comment type="catalytic activity">
    <reaction evidence="1">
        <text>Random endo-hydrolysis of N-acetyl-beta-D-glucosaminide (1-&gt;4)-beta-linkages in chitin and chitodextrins.</text>
        <dbReference type="EC" id="3.2.1.14"/>
    </reaction>
</comment>
<accession>A0ABS2QHP1</accession>
<dbReference type="InterPro" id="IPR050314">
    <property type="entry name" value="Glycosyl_Hydrlase_18"/>
</dbReference>
<evidence type="ECO:0000313" key="10">
    <source>
        <dbReference type="EMBL" id="MBM7692033.1"/>
    </source>
</evidence>
<feature type="signal peptide" evidence="8">
    <location>
        <begin position="1"/>
        <end position="24"/>
    </location>
</feature>
<protein>
    <recommendedName>
        <fullName evidence="2">chitinase</fullName>
        <ecNumber evidence="2">3.2.1.14</ecNumber>
    </recommendedName>
</protein>
<keyword evidence="5 6" id="KW-0326">Glycosidase</keyword>
<evidence type="ECO:0000256" key="8">
    <source>
        <dbReference type="SAM" id="SignalP"/>
    </source>
</evidence>
<proteinExistence type="inferred from homology"/>
<dbReference type="InterPro" id="IPR001223">
    <property type="entry name" value="Glyco_hydro18_cat"/>
</dbReference>
<dbReference type="InterPro" id="IPR029070">
    <property type="entry name" value="Chitinase_insertion_sf"/>
</dbReference>
<dbReference type="CDD" id="cd06548">
    <property type="entry name" value="GH18_chitinase"/>
    <property type="match status" value="1"/>
</dbReference>
<dbReference type="InterPro" id="IPR001579">
    <property type="entry name" value="Glyco_hydro_18_chit_AS"/>
</dbReference>
<evidence type="ECO:0000256" key="7">
    <source>
        <dbReference type="RuleBase" id="RU004453"/>
    </source>
</evidence>
<dbReference type="Pfam" id="PF00704">
    <property type="entry name" value="Glyco_hydro_18"/>
    <property type="match status" value="1"/>
</dbReference>
<dbReference type="EMBL" id="JAFBFI010000005">
    <property type="protein sequence ID" value="MBM7692033.1"/>
    <property type="molecule type" value="Genomic_DNA"/>
</dbReference>
<reference evidence="10 11" key="1">
    <citation type="submission" date="2021-01" db="EMBL/GenBank/DDBJ databases">
        <title>Genomic Encyclopedia of Type Strains, Phase IV (KMG-IV): sequencing the most valuable type-strain genomes for metagenomic binning, comparative biology and taxonomic classification.</title>
        <authorList>
            <person name="Goeker M."/>
        </authorList>
    </citation>
    <scope>NUCLEOTIDE SEQUENCE [LARGE SCALE GENOMIC DNA]</scope>
    <source>
        <strain evidence="10 11">DSM 105482</strain>
    </source>
</reference>
<evidence type="ECO:0000256" key="2">
    <source>
        <dbReference type="ARBA" id="ARBA00012729"/>
    </source>
</evidence>
<dbReference type="Gene3D" id="3.20.20.80">
    <property type="entry name" value="Glycosidases"/>
    <property type="match status" value="1"/>
</dbReference>
<dbReference type="EC" id="3.2.1.14" evidence="2"/>
<dbReference type="InterPro" id="IPR017853">
    <property type="entry name" value="GH"/>
</dbReference>
<keyword evidence="4" id="KW-0624">Polysaccharide degradation</keyword>